<protein>
    <submittedName>
        <fullName evidence="1">Uncharacterized protein</fullName>
    </submittedName>
</protein>
<dbReference type="EMBL" id="VSRR010001506">
    <property type="protein sequence ID" value="MPC25776.1"/>
    <property type="molecule type" value="Genomic_DNA"/>
</dbReference>
<gene>
    <name evidence="1" type="ORF">E2C01_018898</name>
</gene>
<dbReference type="AlphaFoldDB" id="A0A5B7DXR3"/>
<sequence length="85" mass="9720">MATVPNRHDFDGINCHFWASSPADLYSPSLVQSFNHCIQGSYTLLYPIKSGHNSVFLCISTEFTTLFNFQQRRKFAIKTPCLFIV</sequence>
<organism evidence="1 2">
    <name type="scientific">Portunus trituberculatus</name>
    <name type="common">Swimming crab</name>
    <name type="synonym">Neptunus trituberculatus</name>
    <dbReference type="NCBI Taxonomy" id="210409"/>
    <lineage>
        <taxon>Eukaryota</taxon>
        <taxon>Metazoa</taxon>
        <taxon>Ecdysozoa</taxon>
        <taxon>Arthropoda</taxon>
        <taxon>Crustacea</taxon>
        <taxon>Multicrustacea</taxon>
        <taxon>Malacostraca</taxon>
        <taxon>Eumalacostraca</taxon>
        <taxon>Eucarida</taxon>
        <taxon>Decapoda</taxon>
        <taxon>Pleocyemata</taxon>
        <taxon>Brachyura</taxon>
        <taxon>Eubrachyura</taxon>
        <taxon>Portunoidea</taxon>
        <taxon>Portunidae</taxon>
        <taxon>Portuninae</taxon>
        <taxon>Portunus</taxon>
    </lineage>
</organism>
<comment type="caution">
    <text evidence="1">The sequence shown here is derived from an EMBL/GenBank/DDBJ whole genome shotgun (WGS) entry which is preliminary data.</text>
</comment>
<evidence type="ECO:0000313" key="1">
    <source>
        <dbReference type="EMBL" id="MPC25776.1"/>
    </source>
</evidence>
<proteinExistence type="predicted"/>
<accession>A0A5B7DXR3</accession>
<evidence type="ECO:0000313" key="2">
    <source>
        <dbReference type="Proteomes" id="UP000324222"/>
    </source>
</evidence>
<reference evidence="1 2" key="1">
    <citation type="submission" date="2019-05" db="EMBL/GenBank/DDBJ databases">
        <title>Another draft genome of Portunus trituberculatus and its Hox gene families provides insights of decapod evolution.</title>
        <authorList>
            <person name="Jeong J.-H."/>
            <person name="Song I."/>
            <person name="Kim S."/>
            <person name="Choi T."/>
            <person name="Kim D."/>
            <person name="Ryu S."/>
            <person name="Kim W."/>
        </authorList>
    </citation>
    <scope>NUCLEOTIDE SEQUENCE [LARGE SCALE GENOMIC DNA]</scope>
    <source>
        <tissue evidence="1">Muscle</tissue>
    </source>
</reference>
<keyword evidence="2" id="KW-1185">Reference proteome</keyword>
<dbReference type="Proteomes" id="UP000324222">
    <property type="component" value="Unassembled WGS sequence"/>
</dbReference>
<name>A0A5B7DXR3_PORTR</name>